<protein>
    <submittedName>
        <fullName evidence="11">Uncharacterized protein</fullName>
    </submittedName>
</protein>
<dbReference type="OrthoDB" id="430354at2759"/>
<evidence type="ECO:0000256" key="6">
    <source>
        <dbReference type="ARBA" id="ARBA00022989"/>
    </source>
</evidence>
<keyword evidence="4 10" id="KW-0812">Transmembrane</keyword>
<dbReference type="GO" id="GO:0000026">
    <property type="term" value="F:alpha-1,2-mannosyltransferase activity"/>
    <property type="evidence" value="ECO:0007669"/>
    <property type="project" value="TreeGrafter"/>
</dbReference>
<evidence type="ECO:0000256" key="10">
    <source>
        <dbReference type="SAM" id="Phobius"/>
    </source>
</evidence>
<reference evidence="11" key="1">
    <citation type="journal article" date="2020" name="Fungal Divers.">
        <title>Resolving the Mortierellaceae phylogeny through synthesis of multi-gene phylogenetics and phylogenomics.</title>
        <authorList>
            <person name="Vandepol N."/>
            <person name="Liber J."/>
            <person name="Desiro A."/>
            <person name="Na H."/>
            <person name="Kennedy M."/>
            <person name="Barry K."/>
            <person name="Grigoriev I.V."/>
            <person name="Miller A.N."/>
            <person name="O'Donnell K."/>
            <person name="Stajich J.E."/>
            <person name="Bonito G."/>
        </authorList>
    </citation>
    <scope>NUCLEOTIDE SEQUENCE</scope>
    <source>
        <strain evidence="11">KOD948</strain>
    </source>
</reference>
<evidence type="ECO:0000256" key="7">
    <source>
        <dbReference type="ARBA" id="ARBA00023034"/>
    </source>
</evidence>
<keyword evidence="12" id="KW-1185">Reference proteome</keyword>
<organism evidence="11 12">
    <name type="scientific">Mortierella polycephala</name>
    <dbReference type="NCBI Taxonomy" id="41804"/>
    <lineage>
        <taxon>Eukaryota</taxon>
        <taxon>Fungi</taxon>
        <taxon>Fungi incertae sedis</taxon>
        <taxon>Mucoromycota</taxon>
        <taxon>Mortierellomycotina</taxon>
        <taxon>Mortierellomycetes</taxon>
        <taxon>Mortierellales</taxon>
        <taxon>Mortierellaceae</taxon>
        <taxon>Mortierella</taxon>
    </lineage>
</organism>
<dbReference type="PANTHER" id="PTHR31646:SF1">
    <property type="entry name" value="ALPHA-1,2-MANNOSYLTRANSFERASE MNN2"/>
    <property type="match status" value="1"/>
</dbReference>
<comment type="caution">
    <text evidence="11">The sequence shown here is derived from an EMBL/GenBank/DDBJ whole genome shotgun (WGS) entry which is preliminary data.</text>
</comment>
<evidence type="ECO:0000256" key="8">
    <source>
        <dbReference type="ARBA" id="ARBA00023136"/>
    </source>
</evidence>
<dbReference type="GO" id="GO:0000139">
    <property type="term" value="C:Golgi membrane"/>
    <property type="evidence" value="ECO:0007669"/>
    <property type="project" value="UniProtKB-SubCell"/>
</dbReference>
<dbReference type="PANTHER" id="PTHR31646">
    <property type="entry name" value="ALPHA-1,2-MANNOSYLTRANSFERASE MNN2"/>
    <property type="match status" value="1"/>
</dbReference>
<keyword evidence="6 10" id="KW-1133">Transmembrane helix</keyword>
<sequence>MAFNQKRASISSSASFAASVNPRRQSSYGHIMAGTGGLPSSHTAAIKTPLGSSGGSSNININNINNKRLSGLHLLNPLHSQHRNRSFKARVARACPSLIHGSPRRRRSLWILLCTGGIVVLIYFLSAWDIKISSSVLDRSSFSFSSGASSSSLQQQQQQQQQRQGGPQINYAEKYRNSDGSEMDQKSIFMLREFGFAQCQQAFTGAQKTLSEEIKQERELARRGEWKSISKANAYTLSLNWKRSLKQILPNWKEYNGGWVGQGVVLGAFRDGDGRDTVANTLVQIKLIRSLSPIPIEVWFERAEDVSEELHERIITLGAVIRSLDDDASNVSDAAVENPDSEIPPGSLVRPIRQAEIHESIARIGRNLGQLQKALTVAALINSGFEDIVYFSPSTLPMLSPRLVFQQPGYQRTGALFWEHPTSTPAHDSPIWRIIHADCIAVSNEQSWSAVALRHKDSWKGLFLAWQWLTGADATVYNNVIGGPGNDLLRLAWLAVNRQYVMVDRMPQAGLSDLSRTKGDGVGCNQGSALYPAPGADILENPKKYSQDQRQQQRLFQQSYRYGAHDEFFAPNRNVMMVDTSLDSTLIHAGSNNQDLHQAIDSALAEYREPTRVLLTDSYAAGSEGRVCLRIKQTPRGYPSEKHA</sequence>
<feature type="compositionally biased region" description="Low complexity" evidence="9">
    <location>
        <begin position="152"/>
        <end position="165"/>
    </location>
</feature>
<evidence type="ECO:0000256" key="5">
    <source>
        <dbReference type="ARBA" id="ARBA00022968"/>
    </source>
</evidence>
<proteinExistence type="inferred from homology"/>
<gene>
    <name evidence="11" type="ORF">BG011_005377</name>
</gene>
<keyword evidence="3" id="KW-0808">Transferase</keyword>
<evidence type="ECO:0000256" key="2">
    <source>
        <dbReference type="ARBA" id="ARBA00009105"/>
    </source>
</evidence>
<feature type="transmembrane region" description="Helical" evidence="10">
    <location>
        <begin position="109"/>
        <end position="128"/>
    </location>
</feature>
<dbReference type="InterPro" id="IPR022751">
    <property type="entry name" value="Alpha_mannosyltransferase"/>
</dbReference>
<name>A0A9P6U8H4_9FUNG</name>
<evidence type="ECO:0000256" key="3">
    <source>
        <dbReference type="ARBA" id="ARBA00022679"/>
    </source>
</evidence>
<feature type="region of interest" description="Disordered" evidence="9">
    <location>
        <begin position="152"/>
        <end position="172"/>
    </location>
</feature>
<comment type="subcellular location">
    <subcellularLocation>
        <location evidence="1">Golgi apparatus membrane</location>
        <topology evidence="1">Single-pass type II membrane protein</topology>
    </subcellularLocation>
</comment>
<evidence type="ECO:0000256" key="4">
    <source>
        <dbReference type="ARBA" id="ARBA00022692"/>
    </source>
</evidence>
<keyword evidence="8 10" id="KW-0472">Membrane</keyword>
<evidence type="ECO:0000313" key="12">
    <source>
        <dbReference type="Proteomes" id="UP000726737"/>
    </source>
</evidence>
<dbReference type="Pfam" id="PF11051">
    <property type="entry name" value="Mannosyl_trans3"/>
    <property type="match status" value="1"/>
</dbReference>
<comment type="similarity">
    <text evidence="2">Belongs to the MNN1/MNT family.</text>
</comment>
<keyword evidence="7" id="KW-0333">Golgi apparatus</keyword>
<accession>A0A9P6U8H4</accession>
<dbReference type="GO" id="GO:0046354">
    <property type="term" value="P:mannan biosynthetic process"/>
    <property type="evidence" value="ECO:0007669"/>
    <property type="project" value="TreeGrafter"/>
</dbReference>
<dbReference type="Proteomes" id="UP000726737">
    <property type="component" value="Unassembled WGS sequence"/>
</dbReference>
<dbReference type="AlphaFoldDB" id="A0A9P6U8H4"/>
<dbReference type="EMBL" id="JAAAJA010000037">
    <property type="protein sequence ID" value="KAG0265165.1"/>
    <property type="molecule type" value="Genomic_DNA"/>
</dbReference>
<evidence type="ECO:0000256" key="9">
    <source>
        <dbReference type="SAM" id="MobiDB-lite"/>
    </source>
</evidence>
<evidence type="ECO:0000256" key="1">
    <source>
        <dbReference type="ARBA" id="ARBA00004323"/>
    </source>
</evidence>
<evidence type="ECO:0000313" key="11">
    <source>
        <dbReference type="EMBL" id="KAG0265165.1"/>
    </source>
</evidence>
<keyword evidence="5" id="KW-0735">Signal-anchor</keyword>